<feature type="region of interest" description="Disordered" evidence="1">
    <location>
        <begin position="75"/>
        <end position="97"/>
    </location>
</feature>
<feature type="non-terminal residue" evidence="2">
    <location>
        <position position="1"/>
    </location>
</feature>
<evidence type="ECO:0000313" key="2">
    <source>
        <dbReference type="EMBL" id="CDW43847.1"/>
    </source>
</evidence>
<name>A0A0K2V144_LEPSM</name>
<proteinExistence type="predicted"/>
<accession>A0A0K2V144</accession>
<sequence>IIRLIISRIQFYVSLSCIIIEIRDKLVKTIRPKDFTPSSHSVLCFDQFLSKDYLSNQESVKAIRKLKYSLVPTKSNDCSNTKKSIPGDKASTFNLPN</sequence>
<reference evidence="2" key="1">
    <citation type="submission" date="2014-05" db="EMBL/GenBank/DDBJ databases">
        <authorList>
            <person name="Chronopoulou M."/>
        </authorList>
    </citation>
    <scope>NUCLEOTIDE SEQUENCE</scope>
    <source>
        <tissue evidence="2">Whole organism</tissue>
    </source>
</reference>
<dbReference type="AlphaFoldDB" id="A0A0K2V144"/>
<organism evidence="2">
    <name type="scientific">Lepeophtheirus salmonis</name>
    <name type="common">Salmon louse</name>
    <name type="synonym">Caligus salmonis</name>
    <dbReference type="NCBI Taxonomy" id="72036"/>
    <lineage>
        <taxon>Eukaryota</taxon>
        <taxon>Metazoa</taxon>
        <taxon>Ecdysozoa</taxon>
        <taxon>Arthropoda</taxon>
        <taxon>Crustacea</taxon>
        <taxon>Multicrustacea</taxon>
        <taxon>Hexanauplia</taxon>
        <taxon>Copepoda</taxon>
        <taxon>Siphonostomatoida</taxon>
        <taxon>Caligidae</taxon>
        <taxon>Lepeophtheirus</taxon>
    </lineage>
</organism>
<protein>
    <recommendedName>
        <fullName evidence="3">THAP-type domain-containing protein</fullName>
    </recommendedName>
</protein>
<dbReference type="EMBL" id="HACA01026486">
    <property type="protein sequence ID" value="CDW43847.1"/>
    <property type="molecule type" value="Transcribed_RNA"/>
</dbReference>
<evidence type="ECO:0008006" key="3">
    <source>
        <dbReference type="Google" id="ProtNLM"/>
    </source>
</evidence>
<evidence type="ECO:0000256" key="1">
    <source>
        <dbReference type="SAM" id="MobiDB-lite"/>
    </source>
</evidence>